<dbReference type="AlphaFoldDB" id="A0A3A8EMJ5"/>
<evidence type="ECO:0000313" key="2">
    <source>
        <dbReference type="EMBL" id="RKG29593.1"/>
    </source>
</evidence>
<dbReference type="OrthoDB" id="6710670at2"/>
<reference evidence="2 3" key="1">
    <citation type="submission" date="2018-09" db="EMBL/GenBank/DDBJ databases">
        <title>The draft genome of Acinetobacter spp. strains.</title>
        <authorList>
            <person name="Qin J."/>
            <person name="Feng Y."/>
            <person name="Zong Z."/>
        </authorList>
    </citation>
    <scope>NUCLEOTIDE SEQUENCE [LARGE SCALE GENOMIC DNA]</scope>
    <source>
        <strain evidence="2 3">WCHAc060012</strain>
    </source>
</reference>
<evidence type="ECO:0000256" key="1">
    <source>
        <dbReference type="SAM" id="SignalP"/>
    </source>
</evidence>
<organism evidence="2 3">
    <name type="scientific">Acinetobacter tianfuensis</name>
    <dbReference type="NCBI Taxonomy" id="2419603"/>
    <lineage>
        <taxon>Bacteria</taxon>
        <taxon>Pseudomonadati</taxon>
        <taxon>Pseudomonadota</taxon>
        <taxon>Gammaproteobacteria</taxon>
        <taxon>Moraxellales</taxon>
        <taxon>Moraxellaceae</taxon>
        <taxon>Acinetobacter</taxon>
    </lineage>
</organism>
<dbReference type="RefSeq" id="WP_120403523.1">
    <property type="nucleotide sequence ID" value="NZ_RAXV01000037.1"/>
</dbReference>
<proteinExistence type="predicted"/>
<comment type="caution">
    <text evidence="2">The sequence shown here is derived from an EMBL/GenBank/DDBJ whole genome shotgun (WGS) entry which is preliminary data.</text>
</comment>
<evidence type="ECO:0000313" key="3">
    <source>
        <dbReference type="Proteomes" id="UP000282388"/>
    </source>
</evidence>
<name>A0A3A8EMJ5_9GAMM</name>
<accession>A0A3A8EMJ5</accession>
<gene>
    <name evidence="2" type="ORF">D7V32_14325</name>
</gene>
<feature type="signal peptide" evidence="1">
    <location>
        <begin position="1"/>
        <end position="19"/>
    </location>
</feature>
<dbReference type="EMBL" id="RAXV01000037">
    <property type="protein sequence ID" value="RKG29593.1"/>
    <property type="molecule type" value="Genomic_DNA"/>
</dbReference>
<feature type="chain" id="PRO_5017243572" evidence="1">
    <location>
        <begin position="20"/>
        <end position="240"/>
    </location>
</feature>
<keyword evidence="3" id="KW-1185">Reference proteome</keyword>
<protein>
    <submittedName>
        <fullName evidence="2">Uncharacterized protein</fullName>
    </submittedName>
</protein>
<keyword evidence="1" id="KW-0732">Signal</keyword>
<dbReference type="Proteomes" id="UP000282388">
    <property type="component" value="Unassembled WGS sequence"/>
</dbReference>
<sequence>MLKHSLLIGLLTVSTLASADDTFEQELRQGCAKIKSAANSGKKFYDQKQYQKALEKFQYQAAWSSFCLMNQPESGVSLTERDIEIANNNVGLSYRKLGKPLWARAWFLRDAESKSSQFNLKQLPLPKKSAGPAGKYVQYAGFGQWQQIEAKPFKNMYQIEFDGLYMGLRSLIYGPNIGEFETAMPLNRTQAQYQADDCKINLEFAFDSKMGHTIHVHETNTMSCGFGHNVSADGVFLKVD</sequence>